<evidence type="ECO:0000256" key="4">
    <source>
        <dbReference type="ARBA" id="ARBA00023157"/>
    </source>
</evidence>
<feature type="disulfide bond" evidence="5">
    <location>
        <begin position="84"/>
        <end position="93"/>
    </location>
</feature>
<dbReference type="SUPFAM" id="SSF57247">
    <property type="entry name" value="Bowman-Birk inhibitor, BBI"/>
    <property type="match status" value="1"/>
</dbReference>
<accession>A0A396H106</accession>
<dbReference type="OrthoDB" id="1928998at2759"/>
<protein>
    <recommendedName>
        <fullName evidence="6">Bowman-Birk serine protease inhibitors family domain-containing protein</fullName>
    </recommendedName>
</protein>
<feature type="disulfide bond" evidence="5">
    <location>
        <begin position="106"/>
        <end position="120"/>
    </location>
</feature>
<evidence type="ECO:0000313" key="7">
    <source>
        <dbReference type="EMBL" id="RHN46930.1"/>
    </source>
</evidence>
<keyword evidence="2" id="KW-0646">Protease inhibitor</keyword>
<comment type="caution">
    <text evidence="7">The sequence shown here is derived from an EMBL/GenBank/DDBJ whole genome shotgun (WGS) entry which is preliminary data.</text>
</comment>
<proteinExistence type="inferred from homology"/>
<name>A0A396H106_MEDTR</name>
<dbReference type="EMBL" id="PSQE01000007">
    <property type="protein sequence ID" value="RHN46930.1"/>
    <property type="molecule type" value="Genomic_DNA"/>
</dbReference>
<reference evidence="7" key="1">
    <citation type="journal article" date="2018" name="Nat. Plants">
        <title>Whole-genome landscape of Medicago truncatula symbiotic genes.</title>
        <authorList>
            <person name="Pecrix Y."/>
            <person name="Gamas P."/>
            <person name="Carrere S."/>
        </authorList>
    </citation>
    <scope>NUCLEOTIDE SEQUENCE</scope>
    <source>
        <tissue evidence="7">Leaves</tissue>
    </source>
</reference>
<organism evidence="7">
    <name type="scientific">Medicago truncatula</name>
    <name type="common">Barrel medic</name>
    <name type="synonym">Medicago tribuloides</name>
    <dbReference type="NCBI Taxonomy" id="3880"/>
    <lineage>
        <taxon>Eukaryota</taxon>
        <taxon>Viridiplantae</taxon>
        <taxon>Streptophyta</taxon>
        <taxon>Embryophyta</taxon>
        <taxon>Tracheophyta</taxon>
        <taxon>Spermatophyta</taxon>
        <taxon>Magnoliopsida</taxon>
        <taxon>eudicotyledons</taxon>
        <taxon>Gunneridae</taxon>
        <taxon>Pentapetalae</taxon>
        <taxon>rosids</taxon>
        <taxon>fabids</taxon>
        <taxon>Fabales</taxon>
        <taxon>Fabaceae</taxon>
        <taxon>Papilionoideae</taxon>
        <taxon>50 kb inversion clade</taxon>
        <taxon>NPAAA clade</taxon>
        <taxon>Hologalegina</taxon>
        <taxon>IRL clade</taxon>
        <taxon>Trifolieae</taxon>
        <taxon>Medicago</taxon>
    </lineage>
</organism>
<dbReference type="GO" id="GO:0005576">
    <property type="term" value="C:extracellular region"/>
    <property type="evidence" value="ECO:0007669"/>
    <property type="project" value="InterPro"/>
</dbReference>
<keyword evidence="3" id="KW-0722">Serine protease inhibitor</keyword>
<dbReference type="Proteomes" id="UP000265566">
    <property type="component" value="Chromosome 7"/>
</dbReference>
<evidence type="ECO:0000256" key="3">
    <source>
        <dbReference type="ARBA" id="ARBA00022900"/>
    </source>
</evidence>
<sequence>MSPHKEIKERYKEIVTMELMNKNKKAMVMKLALLVFLLGFTSTVVDARFDSTSFITQVISNGDSTTNNYDAKSTATACCNTCLCSVTPELTQCRCADVGKTCHSACKNCECGWSSPLCTCYDITDFCYKPCN</sequence>
<keyword evidence="4 5" id="KW-1015">Disulfide bond</keyword>
<dbReference type="InterPro" id="IPR000877">
    <property type="entry name" value="Prot_inh_BBI"/>
</dbReference>
<evidence type="ECO:0000256" key="1">
    <source>
        <dbReference type="ARBA" id="ARBA00008506"/>
    </source>
</evidence>
<feature type="disulfide bond" evidence="5">
    <location>
        <begin position="111"/>
        <end position="118"/>
    </location>
</feature>
<evidence type="ECO:0000259" key="6">
    <source>
        <dbReference type="SMART" id="SM00269"/>
    </source>
</evidence>
<dbReference type="CDD" id="cd00023">
    <property type="entry name" value="BBI"/>
    <property type="match status" value="1"/>
</dbReference>
<dbReference type="GO" id="GO:0004867">
    <property type="term" value="F:serine-type endopeptidase inhibitor activity"/>
    <property type="evidence" value="ECO:0007669"/>
    <property type="project" value="UniProtKB-KW"/>
</dbReference>
<dbReference type="SMART" id="SM00269">
    <property type="entry name" value="BowB"/>
    <property type="match status" value="1"/>
</dbReference>
<dbReference type="Gene3D" id="2.10.69.10">
    <property type="entry name" value="Cysteine Protease (Bromelain) Inhibitor, subunit H"/>
    <property type="match status" value="1"/>
</dbReference>
<dbReference type="Gramene" id="rna41467">
    <property type="protein sequence ID" value="RHN46930.1"/>
    <property type="gene ID" value="gene41467"/>
</dbReference>
<dbReference type="InterPro" id="IPR035995">
    <property type="entry name" value="Bowman-Birk_prot_inh"/>
</dbReference>
<feature type="disulfide bond" evidence="5">
    <location>
        <begin position="82"/>
        <end position="127"/>
    </location>
</feature>
<dbReference type="AlphaFoldDB" id="A0A396H106"/>
<evidence type="ECO:0000256" key="5">
    <source>
        <dbReference type="PIRSR" id="PIRSR600877-51"/>
    </source>
</evidence>
<gene>
    <name evidence="7" type="ORF">MtrunA17_Chr7g0247461</name>
</gene>
<feature type="disulfide bond" evidence="5">
    <location>
        <begin position="79"/>
        <end position="95"/>
    </location>
</feature>
<feature type="domain" description="Bowman-Birk serine protease inhibitors family" evidence="6">
    <location>
        <begin position="78"/>
        <end position="131"/>
    </location>
</feature>
<evidence type="ECO:0000256" key="2">
    <source>
        <dbReference type="ARBA" id="ARBA00022690"/>
    </source>
</evidence>
<feature type="disulfide bond" evidence="5">
    <location>
        <begin position="78"/>
        <end position="131"/>
    </location>
</feature>
<feature type="disulfide bond" evidence="5">
    <location>
        <begin position="102"/>
        <end position="109"/>
    </location>
</feature>
<comment type="similarity">
    <text evidence="1">Belongs to the Bowman-Birk serine protease inhibitor family.</text>
</comment>